<keyword evidence="3 6" id="KW-0812">Transmembrane</keyword>
<accession>A0A7T0BW90</accession>
<evidence type="ECO:0000313" key="8">
    <source>
        <dbReference type="Proteomes" id="UP000594688"/>
    </source>
</evidence>
<evidence type="ECO:0000256" key="1">
    <source>
        <dbReference type="ARBA" id="ARBA00004429"/>
    </source>
</evidence>
<feature type="transmembrane region" description="Helical" evidence="6">
    <location>
        <begin position="16"/>
        <end position="38"/>
    </location>
</feature>
<dbReference type="GO" id="GO:0015385">
    <property type="term" value="F:sodium:proton antiporter activity"/>
    <property type="evidence" value="ECO:0007669"/>
    <property type="project" value="TreeGrafter"/>
</dbReference>
<dbReference type="PANTHER" id="PTHR30341">
    <property type="entry name" value="SODIUM ION/PROTON ANTIPORTER NHAA-RELATED"/>
    <property type="match status" value="1"/>
</dbReference>
<sequence>MPQSGELPEGVSFKEIIGVGFLAGIGFAMSIFVSNLAFPDNTQWVEQAKLAILLATFMSGIFIFFWFFVICRRQS</sequence>
<dbReference type="GO" id="GO:0006885">
    <property type="term" value="P:regulation of pH"/>
    <property type="evidence" value="ECO:0007669"/>
    <property type="project" value="InterPro"/>
</dbReference>
<dbReference type="InterPro" id="IPR023171">
    <property type="entry name" value="Na/H_antiporter_dom_sf"/>
</dbReference>
<dbReference type="EMBL" id="CP048685">
    <property type="protein sequence ID" value="QPJ61612.1"/>
    <property type="molecule type" value="Genomic_DNA"/>
</dbReference>
<dbReference type="PANTHER" id="PTHR30341:SF0">
    <property type="entry name" value="NA(+)_H(+) ANTIPORTER NHAA"/>
    <property type="match status" value="1"/>
</dbReference>
<dbReference type="InterPro" id="IPR004670">
    <property type="entry name" value="NhaA"/>
</dbReference>
<dbReference type="KEGG" id="nli:G3M70_06820"/>
<dbReference type="GO" id="GO:0005886">
    <property type="term" value="C:plasma membrane"/>
    <property type="evidence" value="ECO:0007669"/>
    <property type="project" value="UniProtKB-SubCell"/>
</dbReference>
<evidence type="ECO:0000256" key="5">
    <source>
        <dbReference type="ARBA" id="ARBA00023136"/>
    </source>
</evidence>
<comment type="subcellular location">
    <subcellularLocation>
        <location evidence="1">Cell inner membrane</location>
        <topology evidence="1">Multi-pass membrane protein</topology>
    </subcellularLocation>
</comment>
<evidence type="ECO:0000256" key="4">
    <source>
        <dbReference type="ARBA" id="ARBA00022989"/>
    </source>
</evidence>
<proteinExistence type="predicted"/>
<dbReference type="Proteomes" id="UP000594688">
    <property type="component" value="Chromosome"/>
</dbReference>
<feature type="transmembrane region" description="Helical" evidence="6">
    <location>
        <begin position="50"/>
        <end position="71"/>
    </location>
</feature>
<keyword evidence="2" id="KW-1003">Cell membrane</keyword>
<evidence type="ECO:0000256" key="6">
    <source>
        <dbReference type="SAM" id="Phobius"/>
    </source>
</evidence>
<evidence type="ECO:0000256" key="3">
    <source>
        <dbReference type="ARBA" id="ARBA00022692"/>
    </source>
</evidence>
<dbReference type="AlphaFoldDB" id="A0A7T0BW90"/>
<keyword evidence="4 6" id="KW-1133">Transmembrane helix</keyword>
<gene>
    <name evidence="7" type="ORF">G3M70_06820</name>
</gene>
<evidence type="ECO:0000256" key="2">
    <source>
        <dbReference type="ARBA" id="ARBA00022475"/>
    </source>
</evidence>
<dbReference type="Gene3D" id="1.20.1530.10">
    <property type="entry name" value="Na+/H+ antiporter like domain"/>
    <property type="match status" value="1"/>
</dbReference>
<protein>
    <submittedName>
        <fullName evidence="7">Na+/H+ antiporter NhaA</fullName>
    </submittedName>
</protein>
<evidence type="ECO:0000313" key="7">
    <source>
        <dbReference type="EMBL" id="QPJ61612.1"/>
    </source>
</evidence>
<name>A0A7T0BW90_9BACT</name>
<keyword evidence="5 6" id="KW-0472">Membrane</keyword>
<dbReference type="Pfam" id="PF06965">
    <property type="entry name" value="Na_H_antiport_1"/>
    <property type="match status" value="1"/>
</dbReference>
<reference evidence="7 8" key="1">
    <citation type="submission" date="2020-02" db="EMBL/GenBank/DDBJ databases">
        <title>Genomic and physiological characterization of two novel Nitrospinaceae genera.</title>
        <authorList>
            <person name="Mueller A.J."/>
            <person name="Jung M.-Y."/>
            <person name="Strachan C.R."/>
            <person name="Herbold C.W."/>
            <person name="Kirkegaard R.H."/>
            <person name="Daims H."/>
        </authorList>
    </citation>
    <scope>NUCLEOTIDE SEQUENCE [LARGE SCALE GENOMIC DNA]</scope>
    <source>
        <strain evidence="7">EB</strain>
    </source>
</reference>
<organism evidence="7 8">
    <name type="scientific">Candidatus Nitronauta litoralis</name>
    <dbReference type="NCBI Taxonomy" id="2705533"/>
    <lineage>
        <taxon>Bacteria</taxon>
        <taxon>Pseudomonadati</taxon>
        <taxon>Nitrospinota/Tectimicrobiota group</taxon>
        <taxon>Nitrospinota</taxon>
        <taxon>Nitrospinia</taxon>
        <taxon>Nitrospinales</taxon>
        <taxon>Nitrospinaceae</taxon>
        <taxon>Candidatus Nitronauta</taxon>
    </lineage>
</organism>